<dbReference type="GO" id="GO:0005886">
    <property type="term" value="C:plasma membrane"/>
    <property type="evidence" value="ECO:0007669"/>
    <property type="project" value="UniProtKB-SubCell"/>
</dbReference>
<proteinExistence type="inferred from homology"/>
<dbReference type="EMBL" id="JACRSP010000002">
    <property type="protein sequence ID" value="MBC8535910.1"/>
    <property type="molecule type" value="Genomic_DNA"/>
</dbReference>
<sequence length="257" mass="28665">MERKHERRLLKKENILPLTLIVSLLGLVAVMCVDLVPVLINVVQHVNDEAELTSYMQAYGGKGIPIIVALQALQVITTVFPAVAVQVLAGLSYGIVLGTILCCIGYLVGNAIVFIIIRQFHKAFAPFLKRERAVEERTEKKRKWNLAFLSETKNIERVTFLLFLIPGLPNGFLPYIFARTKVPLFNYLRSIALASIPAIAVCTLAGQRFSRGDSKTGLIVLGVILALAVVVFFSRDRVMKFVERESKTEPKRRESGK</sequence>
<evidence type="ECO:0000256" key="2">
    <source>
        <dbReference type="ARBA" id="ARBA00022475"/>
    </source>
</evidence>
<keyword evidence="4 6" id="KW-1133">Transmembrane helix</keyword>
<keyword evidence="9" id="KW-1185">Reference proteome</keyword>
<keyword evidence="3 6" id="KW-0812">Transmembrane</keyword>
<dbReference type="PANTHER" id="PTHR12677:SF59">
    <property type="entry name" value="GOLGI APPARATUS MEMBRANE PROTEIN TVP38-RELATED"/>
    <property type="match status" value="1"/>
</dbReference>
<name>A0A926HUG1_9FIRM</name>
<feature type="transmembrane region" description="Helical" evidence="6">
    <location>
        <begin position="63"/>
        <end position="88"/>
    </location>
</feature>
<evidence type="ECO:0000313" key="8">
    <source>
        <dbReference type="EMBL" id="MBC8535910.1"/>
    </source>
</evidence>
<evidence type="ECO:0000256" key="6">
    <source>
        <dbReference type="RuleBase" id="RU366058"/>
    </source>
</evidence>
<comment type="subcellular location">
    <subcellularLocation>
        <location evidence="1 6">Cell membrane</location>
        <topology evidence="1 6">Multi-pass membrane protein</topology>
    </subcellularLocation>
</comment>
<keyword evidence="2 6" id="KW-1003">Cell membrane</keyword>
<dbReference type="AlphaFoldDB" id="A0A926HUG1"/>
<protein>
    <recommendedName>
        <fullName evidence="6">TVP38/TMEM64 family membrane protein</fullName>
    </recommendedName>
</protein>
<feature type="transmembrane region" description="Helical" evidence="6">
    <location>
        <begin position="20"/>
        <end position="43"/>
    </location>
</feature>
<dbReference type="Pfam" id="PF09335">
    <property type="entry name" value="VTT_dom"/>
    <property type="match status" value="1"/>
</dbReference>
<evidence type="ECO:0000256" key="4">
    <source>
        <dbReference type="ARBA" id="ARBA00022989"/>
    </source>
</evidence>
<feature type="transmembrane region" description="Helical" evidence="6">
    <location>
        <begin position="190"/>
        <end position="210"/>
    </location>
</feature>
<dbReference type="RefSeq" id="WP_249299652.1">
    <property type="nucleotide sequence ID" value="NZ_JACRSP010000002.1"/>
</dbReference>
<evidence type="ECO:0000256" key="5">
    <source>
        <dbReference type="ARBA" id="ARBA00023136"/>
    </source>
</evidence>
<evidence type="ECO:0000259" key="7">
    <source>
        <dbReference type="Pfam" id="PF09335"/>
    </source>
</evidence>
<feature type="transmembrane region" description="Helical" evidence="6">
    <location>
        <begin position="95"/>
        <end position="117"/>
    </location>
</feature>
<evidence type="ECO:0000256" key="1">
    <source>
        <dbReference type="ARBA" id="ARBA00004651"/>
    </source>
</evidence>
<dbReference type="InterPro" id="IPR032816">
    <property type="entry name" value="VTT_dom"/>
</dbReference>
<comment type="similarity">
    <text evidence="6">Belongs to the TVP38/TMEM64 family.</text>
</comment>
<feature type="transmembrane region" description="Helical" evidence="6">
    <location>
        <begin position="158"/>
        <end position="178"/>
    </location>
</feature>
<feature type="domain" description="VTT" evidence="7">
    <location>
        <begin position="80"/>
        <end position="207"/>
    </location>
</feature>
<keyword evidence="5 6" id="KW-0472">Membrane</keyword>
<dbReference type="InterPro" id="IPR015414">
    <property type="entry name" value="TMEM64"/>
</dbReference>
<evidence type="ECO:0000313" key="9">
    <source>
        <dbReference type="Proteomes" id="UP000620366"/>
    </source>
</evidence>
<dbReference type="PANTHER" id="PTHR12677">
    <property type="entry name" value="GOLGI APPARATUS MEMBRANE PROTEIN TVP38-RELATED"/>
    <property type="match status" value="1"/>
</dbReference>
<feature type="transmembrane region" description="Helical" evidence="6">
    <location>
        <begin position="216"/>
        <end position="234"/>
    </location>
</feature>
<reference evidence="8" key="1">
    <citation type="submission" date="2020-08" db="EMBL/GenBank/DDBJ databases">
        <title>Genome public.</title>
        <authorList>
            <person name="Liu C."/>
            <person name="Sun Q."/>
        </authorList>
    </citation>
    <scope>NUCLEOTIDE SEQUENCE</scope>
    <source>
        <strain evidence="8">BX7</strain>
    </source>
</reference>
<accession>A0A926HUG1</accession>
<organism evidence="8 9">
    <name type="scientific">Feifania hominis</name>
    <dbReference type="NCBI Taxonomy" id="2763660"/>
    <lineage>
        <taxon>Bacteria</taxon>
        <taxon>Bacillati</taxon>
        <taxon>Bacillota</taxon>
        <taxon>Clostridia</taxon>
        <taxon>Eubacteriales</taxon>
        <taxon>Feifaniaceae</taxon>
        <taxon>Feifania</taxon>
    </lineage>
</organism>
<gene>
    <name evidence="8" type="ORF">H8695_04290</name>
</gene>
<comment type="caution">
    <text evidence="8">The sequence shown here is derived from an EMBL/GenBank/DDBJ whole genome shotgun (WGS) entry which is preliminary data.</text>
</comment>
<evidence type="ECO:0000256" key="3">
    <source>
        <dbReference type="ARBA" id="ARBA00022692"/>
    </source>
</evidence>
<dbReference type="Proteomes" id="UP000620366">
    <property type="component" value="Unassembled WGS sequence"/>
</dbReference>